<dbReference type="InterPro" id="IPR001828">
    <property type="entry name" value="ANF_lig-bd_rcpt"/>
</dbReference>
<keyword evidence="7" id="KW-0325">Glycoprotein</keyword>
<name>A0ABM1TBY2_LIMPO</name>
<keyword evidence="4" id="KW-1133">Transmembrane helix</keyword>
<evidence type="ECO:0000256" key="7">
    <source>
        <dbReference type="ARBA" id="ARBA00023180"/>
    </source>
</evidence>
<evidence type="ECO:0000313" key="11">
    <source>
        <dbReference type="RefSeq" id="XP_022253388.1"/>
    </source>
</evidence>
<evidence type="ECO:0000313" key="10">
    <source>
        <dbReference type="Proteomes" id="UP000694941"/>
    </source>
</evidence>
<dbReference type="PANTHER" id="PTHR44755:SF11">
    <property type="entry name" value="ATRIAL NATRIURETIC PEPTIDE RECEPTOR 3 ISOFORM X1"/>
    <property type="match status" value="1"/>
</dbReference>
<feature type="chain" id="PRO_5046061596" evidence="8">
    <location>
        <begin position="24"/>
        <end position="299"/>
    </location>
</feature>
<dbReference type="RefSeq" id="XP_022253388.1">
    <property type="nucleotide sequence ID" value="XM_022397680.1"/>
</dbReference>
<dbReference type="PRINTS" id="PR00255">
    <property type="entry name" value="NATPEPTIDER"/>
</dbReference>
<feature type="domain" description="Receptor ligand binding region" evidence="9">
    <location>
        <begin position="83"/>
        <end position="293"/>
    </location>
</feature>
<dbReference type="PANTHER" id="PTHR44755">
    <property type="entry name" value="NATRIURETIC PEPTIDE RECEPTOR 3-RELATED"/>
    <property type="match status" value="1"/>
</dbReference>
<reference evidence="11" key="1">
    <citation type="submission" date="2025-08" db="UniProtKB">
        <authorList>
            <consortium name="RefSeq"/>
        </authorList>
    </citation>
    <scope>IDENTIFICATION</scope>
    <source>
        <tissue evidence="11">Muscle</tissue>
    </source>
</reference>
<dbReference type="InterPro" id="IPR001170">
    <property type="entry name" value="ANPR/GUC"/>
</dbReference>
<evidence type="ECO:0000256" key="4">
    <source>
        <dbReference type="ARBA" id="ARBA00022989"/>
    </source>
</evidence>
<evidence type="ECO:0000256" key="1">
    <source>
        <dbReference type="ARBA" id="ARBA00004479"/>
    </source>
</evidence>
<evidence type="ECO:0000256" key="8">
    <source>
        <dbReference type="SAM" id="SignalP"/>
    </source>
</evidence>
<dbReference type="GeneID" id="106469226"/>
<dbReference type="Pfam" id="PF01094">
    <property type="entry name" value="ANF_receptor"/>
    <property type="match status" value="1"/>
</dbReference>
<dbReference type="InterPro" id="IPR028082">
    <property type="entry name" value="Peripla_BP_I"/>
</dbReference>
<evidence type="ECO:0000256" key="2">
    <source>
        <dbReference type="ARBA" id="ARBA00022692"/>
    </source>
</evidence>
<organism evidence="10 11">
    <name type="scientific">Limulus polyphemus</name>
    <name type="common">Atlantic horseshoe crab</name>
    <dbReference type="NCBI Taxonomy" id="6850"/>
    <lineage>
        <taxon>Eukaryota</taxon>
        <taxon>Metazoa</taxon>
        <taxon>Ecdysozoa</taxon>
        <taxon>Arthropoda</taxon>
        <taxon>Chelicerata</taxon>
        <taxon>Merostomata</taxon>
        <taxon>Xiphosura</taxon>
        <taxon>Limulidae</taxon>
        <taxon>Limulus</taxon>
    </lineage>
</organism>
<sequence length="299" mass="33572">MMRPITFLFSNILNYSVILVLQAISPQNNVDGQISIIQDKHAAFIRQNSIIERQKNPPTVNIVVLAPNNDTLPYSLHKVVPGVLYAIQTLKKKGLDNFGGRLIQPIYKDTLCSSTAGPLAAFDFYVSGVADAFLGPLCTYVLAPVARYSAAWNLPLLTVGGQNNNFDAKNPHYRLTTRMNGSFSQIGELFLKLLRKFHWKTVALLFHDFRDQSLGHSNCFFILGAVFTALGRQSFHEAFDETKPEERDFHKLLREISTQARIILVCGSPDTVREILLAAEDLNMVQNGDYVFFSIELFT</sequence>
<keyword evidence="2" id="KW-0812">Transmembrane</keyword>
<gene>
    <name evidence="11" type="primary">LOC106469226</name>
</gene>
<keyword evidence="3 8" id="KW-0732">Signal</keyword>
<protein>
    <submittedName>
        <fullName evidence="11">Atrial natriuretic peptide receptor 3-like</fullName>
    </submittedName>
</protein>
<accession>A0ABM1TBY2</accession>
<keyword evidence="6" id="KW-0675">Receptor</keyword>
<comment type="subcellular location">
    <subcellularLocation>
        <location evidence="1">Membrane</location>
        <topology evidence="1">Single-pass type I membrane protein</topology>
    </subcellularLocation>
</comment>
<evidence type="ECO:0000256" key="3">
    <source>
        <dbReference type="ARBA" id="ARBA00022729"/>
    </source>
</evidence>
<dbReference type="Proteomes" id="UP000694941">
    <property type="component" value="Unplaced"/>
</dbReference>
<keyword evidence="10" id="KW-1185">Reference proteome</keyword>
<feature type="non-terminal residue" evidence="11">
    <location>
        <position position="299"/>
    </location>
</feature>
<keyword evidence="5" id="KW-0472">Membrane</keyword>
<evidence type="ECO:0000256" key="5">
    <source>
        <dbReference type="ARBA" id="ARBA00023136"/>
    </source>
</evidence>
<dbReference type="SUPFAM" id="SSF53822">
    <property type="entry name" value="Periplasmic binding protein-like I"/>
    <property type="match status" value="1"/>
</dbReference>
<feature type="signal peptide" evidence="8">
    <location>
        <begin position="1"/>
        <end position="23"/>
    </location>
</feature>
<proteinExistence type="predicted"/>
<dbReference type="Gene3D" id="3.40.50.2300">
    <property type="match status" value="1"/>
</dbReference>
<evidence type="ECO:0000259" key="9">
    <source>
        <dbReference type="Pfam" id="PF01094"/>
    </source>
</evidence>
<dbReference type="InterPro" id="IPR052612">
    <property type="entry name" value="ANP_Clearance_Receptor"/>
</dbReference>
<evidence type="ECO:0000256" key="6">
    <source>
        <dbReference type="ARBA" id="ARBA00023170"/>
    </source>
</evidence>